<dbReference type="AlphaFoldDB" id="A0A382RB24"/>
<accession>A0A382RB24</accession>
<sequence length="41" mass="4640">SWGGNYIQHQQIVYILGSIGAVAQLEERFDGIYLLTDFPVQ</sequence>
<feature type="non-terminal residue" evidence="1">
    <location>
        <position position="1"/>
    </location>
</feature>
<reference evidence="1" key="1">
    <citation type="submission" date="2018-05" db="EMBL/GenBank/DDBJ databases">
        <authorList>
            <person name="Lanie J.A."/>
            <person name="Ng W.-L."/>
            <person name="Kazmierczak K.M."/>
            <person name="Andrzejewski T.M."/>
            <person name="Davidsen T.M."/>
            <person name="Wayne K.J."/>
            <person name="Tettelin H."/>
            <person name="Glass J.I."/>
            <person name="Rusch D."/>
            <person name="Podicherti R."/>
            <person name="Tsui H.-C.T."/>
            <person name="Winkler M.E."/>
        </authorList>
    </citation>
    <scope>NUCLEOTIDE SEQUENCE</scope>
</reference>
<gene>
    <name evidence="1" type="ORF">METZ01_LOCUS347730</name>
</gene>
<proteinExistence type="predicted"/>
<dbReference type="EMBL" id="UINC01120411">
    <property type="protein sequence ID" value="SVC94876.1"/>
    <property type="molecule type" value="Genomic_DNA"/>
</dbReference>
<protein>
    <submittedName>
        <fullName evidence="1">Uncharacterized protein</fullName>
    </submittedName>
</protein>
<evidence type="ECO:0000313" key="1">
    <source>
        <dbReference type="EMBL" id="SVC94876.1"/>
    </source>
</evidence>
<name>A0A382RB24_9ZZZZ</name>
<organism evidence="1">
    <name type="scientific">marine metagenome</name>
    <dbReference type="NCBI Taxonomy" id="408172"/>
    <lineage>
        <taxon>unclassified sequences</taxon>
        <taxon>metagenomes</taxon>
        <taxon>ecological metagenomes</taxon>
    </lineage>
</organism>